<reference evidence="2" key="1">
    <citation type="submission" date="2022-11" db="UniProtKB">
        <authorList>
            <consortium name="WormBaseParasite"/>
        </authorList>
    </citation>
    <scope>IDENTIFICATION</scope>
</reference>
<sequence>MKYQENTDLILLPIPSPNQKMAFTWPNVDDAIKFGKDFSVGGAAAVIAKTIVAPIERVKLILQLQASQETISVDKRYKGMVDCFVRVPKEQGFLSFWRGNWTNILRASAQESLGMGFKEFFKPYCISGIDQKNNYGRFLAGNLMAGGLSGCATFCFIYPLDFTRTRLAVDMGKNKASREFRGLFDCFYKIAKADGVFGLYRGFIPSLQYIFMYRSVYYGLFDSVKTRVEHRGYEVGFIAAFSIGQVTTFVAAMSSYPLDTVRRRLMIKFYDQVALISIVSFKYR</sequence>
<evidence type="ECO:0000313" key="1">
    <source>
        <dbReference type="Proteomes" id="UP000887576"/>
    </source>
</evidence>
<accession>A0AC34RPP8</accession>
<dbReference type="Proteomes" id="UP000887576">
    <property type="component" value="Unplaced"/>
</dbReference>
<protein>
    <submittedName>
        <fullName evidence="2">ADP/ATP translocase</fullName>
    </submittedName>
</protein>
<proteinExistence type="predicted"/>
<organism evidence="1 2">
    <name type="scientific">Panagrolaimus sp. JU765</name>
    <dbReference type="NCBI Taxonomy" id="591449"/>
    <lineage>
        <taxon>Eukaryota</taxon>
        <taxon>Metazoa</taxon>
        <taxon>Ecdysozoa</taxon>
        <taxon>Nematoda</taxon>
        <taxon>Chromadorea</taxon>
        <taxon>Rhabditida</taxon>
        <taxon>Tylenchina</taxon>
        <taxon>Panagrolaimomorpha</taxon>
        <taxon>Panagrolaimoidea</taxon>
        <taxon>Panagrolaimidae</taxon>
        <taxon>Panagrolaimus</taxon>
    </lineage>
</organism>
<evidence type="ECO:0000313" key="2">
    <source>
        <dbReference type="WBParaSite" id="JU765_v2.g89.t1"/>
    </source>
</evidence>
<name>A0AC34RPP8_9BILA</name>
<dbReference type="WBParaSite" id="JU765_v2.g89.t1">
    <property type="protein sequence ID" value="JU765_v2.g89.t1"/>
    <property type="gene ID" value="JU765_v2.g89"/>
</dbReference>